<evidence type="ECO:0000259" key="3">
    <source>
        <dbReference type="Pfam" id="PF01364"/>
    </source>
</evidence>
<keyword evidence="5" id="KW-1185">Reference proteome</keyword>
<protein>
    <submittedName>
        <fullName evidence="4">Type IX secretion system sortase PorU</fullName>
    </submittedName>
</protein>
<keyword evidence="2" id="KW-0472">Membrane</keyword>
<dbReference type="Gene3D" id="3.40.50.1460">
    <property type="match status" value="1"/>
</dbReference>
<sequence>MKDPIYHPLPSRSFPPPGGRARERALPLPGRSFPPPRGRARERARGYSLLPPRGRARERARSLSLLFFLLLLFLTLPLSAQRFFNLTNEQVRIDSTLPQFTYTVALPTNYADSVYTPTILYPEFVDMAQSDIEAYHRLSSEPLPPLPAIGQQVVMSRRRPSLQLTFSPLVYRNGRYQILASFMLRVDAKAAAAPARQMAKANILQASSDTDRYAAHSVLASGRWVKIRVPASGIYQLSSDLVRQAGFSDINKVKIYGYGGNLQDEVLDDNTLKALDDLPEVEQCIVGGKHLFYAKGPVSWSSNTAAQRTRNFYSDYGYYFLTESSDDVATIDSTTFLKKNYPTADDYHSLYEVDGFSWYHGGRNLFDSETISQGNTKRLVLSNISKSKTGKLSVAVTAGQASTAQIMLNDSVLGTLSIKLSGGEYNDYNKGGESYATYAIGTLHANDTVKIMCTDGGPLRLDYVSMAWSNPAPKPDLTTTFPTPSLVGTITNQDHHADTAADMVIIIPTSGKYLEQAQRLADFHEKHDSLRVRIVKADELYNEFSSGTPDANAYRRYLKMLYDRAATDADLPRHLLLFGRGVWDNRMLTSDCRTLNADDYLLCHESENSFNAVLCYVDDSFFTRLDDGEGGNPLTKDMDDITVGRFPVTSVDEAKVMVDKTIAYAENSNAGAWQNELMFMGDDGNNNLHMNDENDNANYIEALHPEYVLKKVMWDAYTEQASATGHSYPEVSAIIKRQQQNGALIMDYAGHGSATLIAHEGVLKLSDFQTFSNANLPLWITASCDIMAFDDVEDNIGTAAVVNPNGGAVAFFGTTRTVLASYNKLINRAFLTAVLSRKDGKALTLGEAQRQAKNQMITTGQDRTVNKLQYSLLGDPALRLNLPEPCIVIDSINDIPTASPTRPKLKAGSIARIAGHVNKTTADNFNGVASIVVRDSEEKIVCKENYSAEADSAFVFYSRDKILYTGSDSIRQGRFAFTFSVPIDINYSDNTGLVNVYAVNKEHTSIANGVSDHFVVGGSTTASADTIGPRMFCYLNTPEFQNGGTVNCTPYFVAEISDTSGINATGNGVGHDLQLIIDGDANKVYSLNDAFTYDFGSYTSGRTAYSIPSLEPGKHTLTFRAWDILNNSSTATLDFVVAKSLQPTISSVGVSKNPAYNTTTFIVNHDMAGSKVDVCIEVFDMSGRTLWKHTDTGVTNLGTYTKDWDLCDGQGCRLQTGVYLYRVRMCADGSSYASKTQKLIIVRQ</sequence>
<dbReference type="InterPro" id="IPR001769">
    <property type="entry name" value="Gingipain"/>
</dbReference>
<reference evidence="4 5" key="1">
    <citation type="submission" date="2019-08" db="EMBL/GenBank/DDBJ databases">
        <title>In-depth cultivation of the pig gut microbiome towards novel bacterial diversity and tailored functional studies.</title>
        <authorList>
            <person name="Wylensek D."/>
            <person name="Hitch T.C.A."/>
            <person name="Clavel T."/>
        </authorList>
    </citation>
    <scope>NUCLEOTIDE SEQUENCE [LARGE SCALE GENOMIC DNA]</scope>
    <source>
        <strain evidence="4 5">LKV-178-WT-2A</strain>
    </source>
</reference>
<dbReference type="AlphaFoldDB" id="A0A7K0KJA0"/>
<dbReference type="GO" id="GO:0008234">
    <property type="term" value="F:cysteine-type peptidase activity"/>
    <property type="evidence" value="ECO:0007669"/>
    <property type="project" value="InterPro"/>
</dbReference>
<dbReference type="NCBIfam" id="TIGR04183">
    <property type="entry name" value="Por_Secre_tail"/>
    <property type="match status" value="1"/>
</dbReference>
<comment type="caution">
    <text evidence="4">The sequence shown here is derived from an EMBL/GenBank/DDBJ whole genome shotgun (WGS) entry which is preliminary data.</text>
</comment>
<evidence type="ECO:0000256" key="2">
    <source>
        <dbReference type="SAM" id="Phobius"/>
    </source>
</evidence>
<dbReference type="CDD" id="cd02258">
    <property type="entry name" value="Peptidase_C25_N"/>
    <property type="match status" value="1"/>
</dbReference>
<feature type="domain" description="Gingipain" evidence="3">
    <location>
        <begin position="504"/>
        <end position="880"/>
    </location>
</feature>
<dbReference type="EMBL" id="VUNG01000042">
    <property type="protein sequence ID" value="MST85550.1"/>
    <property type="molecule type" value="Genomic_DNA"/>
</dbReference>
<dbReference type="NCBIfam" id="NF033707">
    <property type="entry name" value="T9SS_sortase"/>
    <property type="match status" value="1"/>
</dbReference>
<gene>
    <name evidence="4" type="primary">porU</name>
    <name evidence="4" type="ORF">FYJ73_12880</name>
</gene>
<dbReference type="InterPro" id="IPR029030">
    <property type="entry name" value="Caspase-like_dom_sf"/>
</dbReference>
<evidence type="ECO:0000313" key="4">
    <source>
        <dbReference type="EMBL" id="MST85550.1"/>
    </source>
</evidence>
<dbReference type="Gene3D" id="2.60.40.4070">
    <property type="match status" value="1"/>
</dbReference>
<dbReference type="SUPFAM" id="SSF52129">
    <property type="entry name" value="Caspase-like"/>
    <property type="match status" value="1"/>
</dbReference>
<keyword evidence="2" id="KW-1133">Transmembrane helix</keyword>
<proteinExistence type="predicted"/>
<accession>A0A7K0KJA0</accession>
<dbReference type="Pfam" id="PF01364">
    <property type="entry name" value="Peptidase_C25"/>
    <property type="match status" value="1"/>
</dbReference>
<dbReference type="GO" id="GO:0006508">
    <property type="term" value="P:proteolysis"/>
    <property type="evidence" value="ECO:0007669"/>
    <property type="project" value="InterPro"/>
</dbReference>
<keyword evidence="2" id="KW-0812">Transmembrane</keyword>
<dbReference type="Proteomes" id="UP000438914">
    <property type="component" value="Unassembled WGS sequence"/>
</dbReference>
<feature type="transmembrane region" description="Helical" evidence="2">
    <location>
        <begin position="63"/>
        <end position="84"/>
    </location>
</feature>
<dbReference type="InterPro" id="IPR026444">
    <property type="entry name" value="Secre_tail"/>
</dbReference>
<feature type="region of interest" description="Disordered" evidence="1">
    <location>
        <begin position="1"/>
        <end position="46"/>
    </location>
</feature>
<evidence type="ECO:0000256" key="1">
    <source>
        <dbReference type="SAM" id="MobiDB-lite"/>
    </source>
</evidence>
<name>A0A7K0KJA0_9BACT</name>
<evidence type="ECO:0000313" key="5">
    <source>
        <dbReference type="Proteomes" id="UP000438914"/>
    </source>
</evidence>
<organism evidence="4 5">
    <name type="scientific">Hallella mizrahii</name>
    <dbReference type="NCBI Taxonomy" id="2606637"/>
    <lineage>
        <taxon>Bacteria</taxon>
        <taxon>Pseudomonadati</taxon>
        <taxon>Bacteroidota</taxon>
        <taxon>Bacteroidia</taxon>
        <taxon>Bacteroidales</taxon>
        <taxon>Prevotellaceae</taxon>
        <taxon>Hallella</taxon>
    </lineage>
</organism>